<comment type="caution">
    <text evidence="2">The sequence shown here is derived from an EMBL/GenBank/DDBJ whole genome shotgun (WGS) entry which is preliminary data.</text>
</comment>
<dbReference type="Proteomes" id="UP001378592">
    <property type="component" value="Unassembled WGS sequence"/>
</dbReference>
<evidence type="ECO:0000256" key="1">
    <source>
        <dbReference type="SAM" id="Phobius"/>
    </source>
</evidence>
<organism evidence="2 3">
    <name type="scientific">Gryllus longicercus</name>
    <dbReference type="NCBI Taxonomy" id="2509291"/>
    <lineage>
        <taxon>Eukaryota</taxon>
        <taxon>Metazoa</taxon>
        <taxon>Ecdysozoa</taxon>
        <taxon>Arthropoda</taxon>
        <taxon>Hexapoda</taxon>
        <taxon>Insecta</taxon>
        <taxon>Pterygota</taxon>
        <taxon>Neoptera</taxon>
        <taxon>Polyneoptera</taxon>
        <taxon>Orthoptera</taxon>
        <taxon>Ensifera</taxon>
        <taxon>Gryllidea</taxon>
        <taxon>Grylloidea</taxon>
        <taxon>Gryllidae</taxon>
        <taxon>Gryllinae</taxon>
        <taxon>Gryllus</taxon>
    </lineage>
</organism>
<name>A0AAN9VU07_9ORTH</name>
<dbReference type="PANTHER" id="PTHR15644">
    <property type="entry name" value="OSTEOPETROSIS ASSOCIATED TRANSMEMBRANE PROTEIN 1"/>
    <property type="match status" value="1"/>
</dbReference>
<reference evidence="2 3" key="1">
    <citation type="submission" date="2024-03" db="EMBL/GenBank/DDBJ databases">
        <title>The genome assembly and annotation of the cricket Gryllus longicercus Weissman &amp; Gray.</title>
        <authorList>
            <person name="Szrajer S."/>
            <person name="Gray D."/>
            <person name="Ylla G."/>
        </authorList>
    </citation>
    <scope>NUCLEOTIDE SEQUENCE [LARGE SCALE GENOMIC DNA]</scope>
    <source>
        <strain evidence="2">DAG 2021-001</strain>
        <tissue evidence="2">Whole body minus gut</tissue>
    </source>
</reference>
<gene>
    <name evidence="2" type="ORF">R5R35_008314</name>
</gene>
<keyword evidence="1" id="KW-0812">Transmembrane</keyword>
<evidence type="ECO:0008006" key="4">
    <source>
        <dbReference type="Google" id="ProtNLM"/>
    </source>
</evidence>
<proteinExistence type="predicted"/>
<evidence type="ECO:0000313" key="3">
    <source>
        <dbReference type="Proteomes" id="UP001378592"/>
    </source>
</evidence>
<dbReference type="PANTHER" id="PTHR15644:SF2">
    <property type="entry name" value="OSTEOPETROSIS-ASSOCIATED TRANSMEMBRANE PROTEIN 1"/>
    <property type="match status" value="1"/>
</dbReference>
<keyword evidence="3" id="KW-1185">Reference proteome</keyword>
<protein>
    <recommendedName>
        <fullName evidence="4">Osteopetrosis-associated transmembrane protein 1</fullName>
    </recommendedName>
</protein>
<sequence>MKTEENLVTCVTFSGDSRAPIFCSLKLVEGRTKGCDKALQEFANSAANFTLCAIMNARPITLCEFCATNYTNVQVAYDQILKLEDESGAPCRKILINVVRLEILENGYMYVQHLWKNGHCESCLEVVNGTITDKLRNETQQFLKFYHKVNACFSHHYKNGSYNDSVCKDCKTIYDDMNDFYEKLKNIQGEGNICVDIVDSVNTTRADWSELLSCDRKEIKLEIGLVVALVVVGLLPMVFYTSTKYLASHAGTRLSQQKRLVQTFTVNSSTRR</sequence>
<feature type="transmembrane region" description="Helical" evidence="1">
    <location>
        <begin position="223"/>
        <end position="240"/>
    </location>
</feature>
<keyword evidence="1" id="KW-0472">Membrane</keyword>
<dbReference type="InterPro" id="IPR019172">
    <property type="entry name" value="Osteopetrosis-assoc_TM_1"/>
</dbReference>
<dbReference type="EMBL" id="JAZDUA010000069">
    <property type="protein sequence ID" value="KAK7869781.1"/>
    <property type="molecule type" value="Genomic_DNA"/>
</dbReference>
<dbReference type="GO" id="GO:0005829">
    <property type="term" value="C:cytosol"/>
    <property type="evidence" value="ECO:0007669"/>
    <property type="project" value="TreeGrafter"/>
</dbReference>
<keyword evidence="1" id="KW-1133">Transmembrane helix</keyword>
<dbReference type="Pfam" id="PF09777">
    <property type="entry name" value="OSTMP1"/>
    <property type="match status" value="1"/>
</dbReference>
<evidence type="ECO:0000313" key="2">
    <source>
        <dbReference type="EMBL" id="KAK7869781.1"/>
    </source>
</evidence>
<accession>A0AAN9VU07</accession>
<dbReference type="AlphaFoldDB" id="A0AAN9VU07"/>